<dbReference type="InterPro" id="IPR011004">
    <property type="entry name" value="Trimer_LpxA-like_sf"/>
</dbReference>
<reference evidence="2 3" key="1">
    <citation type="submission" date="2020-12" db="EMBL/GenBank/DDBJ databases">
        <title>Enhanced detection system for hospital associated transmission using whole genome sequencing surveillance.</title>
        <authorList>
            <person name="Harrison L.H."/>
            <person name="Van Tyne D."/>
            <person name="Marsh J.W."/>
            <person name="Griffith M.P."/>
            <person name="Snyder D.J."/>
            <person name="Cooper V.S."/>
            <person name="Mustapha M."/>
        </authorList>
    </citation>
    <scope>NUCLEOTIDE SEQUENCE [LARGE SCALE GENOMIC DNA]</scope>
    <source>
        <strain evidence="2 3">SER00238</strain>
    </source>
</reference>
<gene>
    <name evidence="2" type="ORF">JEQ07_25010</name>
</gene>
<dbReference type="InterPro" id="IPR048390">
    <property type="entry name" value="Gp34_trimer"/>
</dbReference>
<evidence type="ECO:0000313" key="3">
    <source>
        <dbReference type="Proteomes" id="UP000639004"/>
    </source>
</evidence>
<protein>
    <recommendedName>
        <fullName evidence="1">Long-tail fiber proximal subunit trimerization domain-containing protein</fullName>
    </recommendedName>
</protein>
<feature type="domain" description="Long-tail fiber proximal subunit trimerization" evidence="1">
    <location>
        <begin position="207"/>
        <end position="285"/>
    </location>
</feature>
<dbReference type="Gene3D" id="6.20.70.20">
    <property type="match status" value="1"/>
</dbReference>
<name>A0ABS0TZ37_SERPR</name>
<dbReference type="EMBL" id="JAEHSL010000054">
    <property type="protein sequence ID" value="MBI6183638.1"/>
    <property type="molecule type" value="Genomic_DNA"/>
</dbReference>
<evidence type="ECO:0000313" key="2">
    <source>
        <dbReference type="EMBL" id="MBI6183638.1"/>
    </source>
</evidence>
<accession>A0ABS0TZ37</accession>
<comment type="caution">
    <text evidence="2">The sequence shown here is derived from an EMBL/GenBank/DDBJ whole genome shotgun (WGS) entry which is preliminary data.</text>
</comment>
<keyword evidence="3" id="KW-1185">Reference proteome</keyword>
<sequence length="470" mass="51185">NAWNKTEADGRYVKLAGDTMQGRLVITGSTVLPTQPLRAMADTPALWKQGVSLSTLEFDDQNTSGYPAQPYSTLVNFSVNENRGVQLLSEKGTNNFWLRSADAKKYSDFVKLYHTDNKPTAADVQAADVRNSFAARMGVARVLTGANAPTSPGVWSAENSSWAGVPWGSVLCTTNMNDLSVATGSSKFHHYLQMAHEAGGKPGLRAAVNINGTFSGWDSVMMSRGGAFTGTVKTGAEIQSTSIDNYRIVGGDYGTFWRNDGNSMYLMLTKAKDQYGTYNDFRPFAVDVKTGNVSFGHNVGVAGELKTFKSFRADKSVSIGEDLWVDRNATIAGSLKVGESTHSGDGNILGSRWGNKWLWDAIIDQVNGRVDWNSFNNRTHISGNRNAWWYKDELTGYIHQGGIVNRGDNYATWVNFPRGFTQDCFGVQLTLAAHWGTTGNNIEATDVGGGGFNACMSENERVVFWSAVGI</sequence>
<organism evidence="2 3">
    <name type="scientific">Serratia proteamaculans</name>
    <dbReference type="NCBI Taxonomy" id="28151"/>
    <lineage>
        <taxon>Bacteria</taxon>
        <taxon>Pseudomonadati</taxon>
        <taxon>Pseudomonadota</taxon>
        <taxon>Gammaproteobacteria</taxon>
        <taxon>Enterobacterales</taxon>
        <taxon>Yersiniaceae</taxon>
        <taxon>Serratia</taxon>
    </lineage>
</organism>
<evidence type="ECO:0000259" key="1">
    <source>
        <dbReference type="Pfam" id="PF21446"/>
    </source>
</evidence>
<proteinExistence type="predicted"/>
<dbReference type="Proteomes" id="UP000639004">
    <property type="component" value="Unassembled WGS sequence"/>
</dbReference>
<dbReference type="SUPFAM" id="SSF51161">
    <property type="entry name" value="Trimeric LpxA-like enzymes"/>
    <property type="match status" value="1"/>
</dbReference>
<dbReference type="Pfam" id="PF21446">
    <property type="entry name" value="Gp34_trimer"/>
    <property type="match status" value="1"/>
</dbReference>
<feature type="non-terminal residue" evidence="2">
    <location>
        <position position="1"/>
    </location>
</feature>